<dbReference type="RefSeq" id="WP_126657395.1">
    <property type="nucleotide sequence ID" value="NZ_RYYR01000002.1"/>
</dbReference>
<dbReference type="EMBL" id="RYYR01000002">
    <property type="protein sequence ID" value="RUL56478.1"/>
    <property type="molecule type" value="Genomic_DNA"/>
</dbReference>
<sequence length="61" mass="6968">MDKPYFLISTTSGKSQVLIDRRVQSDEESKAMRGRLINIGCVVKEITVEERNEIIKDGAWI</sequence>
<dbReference type="AlphaFoldDB" id="A0A3S0WIF9"/>
<comment type="caution">
    <text evidence="1">The sequence shown here is derived from an EMBL/GenBank/DDBJ whole genome shotgun (WGS) entry which is preliminary data.</text>
</comment>
<accession>A0A3S0WIF9</accession>
<keyword evidence="2" id="KW-1185">Reference proteome</keyword>
<gene>
    <name evidence="1" type="ORF">EK386_02265</name>
</gene>
<proteinExistence type="predicted"/>
<organism evidence="1 2">
    <name type="scientific">Lysinibacillus antri</name>
    <dbReference type="NCBI Taxonomy" id="2498145"/>
    <lineage>
        <taxon>Bacteria</taxon>
        <taxon>Bacillati</taxon>
        <taxon>Bacillota</taxon>
        <taxon>Bacilli</taxon>
        <taxon>Bacillales</taxon>
        <taxon>Bacillaceae</taxon>
        <taxon>Lysinibacillus</taxon>
    </lineage>
</organism>
<reference evidence="1 2" key="1">
    <citation type="submission" date="2018-12" db="EMBL/GenBank/DDBJ databases">
        <title>Lysinibacillus antri sp. nov., isolated from a cave soil.</title>
        <authorList>
            <person name="Narsing Rao M.P."/>
            <person name="Zhang H."/>
            <person name="Dong Z.-Y."/>
            <person name="Niu X.-K."/>
            <person name="Zhang K."/>
            <person name="Fang B.-Z."/>
            <person name="Kang Y.-Q."/>
            <person name="Xiao M."/>
            <person name="Li W.-J."/>
        </authorList>
    </citation>
    <scope>NUCLEOTIDE SEQUENCE [LARGE SCALE GENOMIC DNA]</scope>
    <source>
        <strain evidence="1 2">SYSU K30002</strain>
    </source>
</reference>
<dbReference type="Proteomes" id="UP000287910">
    <property type="component" value="Unassembled WGS sequence"/>
</dbReference>
<evidence type="ECO:0000313" key="1">
    <source>
        <dbReference type="EMBL" id="RUL56478.1"/>
    </source>
</evidence>
<evidence type="ECO:0000313" key="2">
    <source>
        <dbReference type="Proteomes" id="UP000287910"/>
    </source>
</evidence>
<name>A0A3S0WIF9_9BACI</name>
<protein>
    <submittedName>
        <fullName evidence="1">Uncharacterized protein</fullName>
    </submittedName>
</protein>